<dbReference type="CDD" id="cd00072">
    <property type="entry name" value="GYF"/>
    <property type="match status" value="1"/>
</dbReference>
<organism evidence="3 4">
    <name type="scientific">Sinanodonta woodiana</name>
    <name type="common">Chinese pond mussel</name>
    <name type="synonym">Anodonta woodiana</name>
    <dbReference type="NCBI Taxonomy" id="1069815"/>
    <lineage>
        <taxon>Eukaryota</taxon>
        <taxon>Metazoa</taxon>
        <taxon>Spiralia</taxon>
        <taxon>Lophotrochozoa</taxon>
        <taxon>Mollusca</taxon>
        <taxon>Bivalvia</taxon>
        <taxon>Autobranchia</taxon>
        <taxon>Heteroconchia</taxon>
        <taxon>Palaeoheterodonta</taxon>
        <taxon>Unionida</taxon>
        <taxon>Unionoidea</taxon>
        <taxon>Unionidae</taxon>
        <taxon>Unioninae</taxon>
        <taxon>Sinanodonta</taxon>
    </lineage>
</organism>
<dbReference type="InterPro" id="IPR003169">
    <property type="entry name" value="GYF"/>
</dbReference>
<dbReference type="FunFam" id="3.30.1490.40:FF:000005">
    <property type="entry name" value="CD2 antigen cytoplasmic tail-binding protein 2"/>
    <property type="match status" value="1"/>
</dbReference>
<evidence type="ECO:0000259" key="2">
    <source>
        <dbReference type="PROSITE" id="PS50829"/>
    </source>
</evidence>
<dbReference type="Proteomes" id="UP001634394">
    <property type="component" value="Unassembled WGS sequence"/>
</dbReference>
<accession>A0ABD3V4A2</accession>
<dbReference type="PANTHER" id="PTHR13138">
    <property type="entry name" value="PROTEIN LIN1"/>
    <property type="match status" value="1"/>
</dbReference>
<dbReference type="InterPro" id="IPR039905">
    <property type="entry name" value="CD2BP2/Lin1"/>
</dbReference>
<dbReference type="Gene3D" id="3.30.1490.40">
    <property type="match status" value="1"/>
</dbReference>
<feature type="compositionally biased region" description="Basic and acidic residues" evidence="1">
    <location>
        <begin position="20"/>
        <end position="31"/>
    </location>
</feature>
<keyword evidence="4" id="KW-1185">Reference proteome</keyword>
<feature type="compositionally biased region" description="Basic and acidic residues" evidence="1">
    <location>
        <begin position="255"/>
        <end position="283"/>
    </location>
</feature>
<dbReference type="EMBL" id="JBJQND010000013">
    <property type="protein sequence ID" value="KAL3856392.1"/>
    <property type="molecule type" value="Genomic_DNA"/>
</dbReference>
<reference evidence="3 4" key="1">
    <citation type="submission" date="2024-11" db="EMBL/GenBank/DDBJ databases">
        <title>Chromosome-level genome assembly of the freshwater bivalve Anodonta woodiana.</title>
        <authorList>
            <person name="Chen X."/>
        </authorList>
    </citation>
    <scope>NUCLEOTIDE SEQUENCE [LARGE SCALE GENOMIC DNA]</scope>
    <source>
        <strain evidence="3">MN2024</strain>
        <tissue evidence="3">Gills</tissue>
    </source>
</reference>
<evidence type="ECO:0000313" key="3">
    <source>
        <dbReference type="EMBL" id="KAL3856392.1"/>
    </source>
</evidence>
<gene>
    <name evidence="3" type="ORF">ACJMK2_011159</name>
</gene>
<dbReference type="PROSITE" id="PS50829">
    <property type="entry name" value="GYF"/>
    <property type="match status" value="1"/>
</dbReference>
<dbReference type="AlphaFoldDB" id="A0ABD3V4A2"/>
<name>A0ABD3V4A2_SINWO</name>
<dbReference type="SUPFAM" id="SSF55277">
    <property type="entry name" value="GYF domain"/>
    <property type="match status" value="1"/>
</dbReference>
<feature type="region of interest" description="Disordered" evidence="1">
    <location>
        <begin position="220"/>
        <end position="240"/>
    </location>
</feature>
<sequence>MSKKRVDFADNVENKTSGESSRRFKEKHSLDSDEEDEGLKYDILDEDDIEGQEEATIDYDQGIRITPFNMREEMEEGHFDKDGTFIFEKDKGEIRDGWLDNIDWIQIKEVDKNNLDGENEDSDDDPSNIDLIPIYKQMLELIQPGETVTKALRRLGGNQRKQVSSMDKWKAKKQKVEETPEEMLNKENIMKLTGLADEVLSTGNMDVYQMTYEKISFEVKKSEENSTKSKTVIPQGTQDDDALDMFADTFDAREAEKLSSAERKGETDKDTIKHGADGDKPDSQKATSTKTDTVKWEYKWENIADAEIHGPYDSSQMFDWTEDGYFPDGVFVRKVGSDGQFYSSKRIDFDLYI</sequence>
<dbReference type="Pfam" id="PF02213">
    <property type="entry name" value="GYF"/>
    <property type="match status" value="1"/>
</dbReference>
<feature type="region of interest" description="Disordered" evidence="1">
    <location>
        <begin position="255"/>
        <end position="288"/>
    </location>
</feature>
<evidence type="ECO:0000313" key="4">
    <source>
        <dbReference type="Proteomes" id="UP001634394"/>
    </source>
</evidence>
<evidence type="ECO:0000256" key="1">
    <source>
        <dbReference type="SAM" id="MobiDB-lite"/>
    </source>
</evidence>
<dbReference type="InterPro" id="IPR035445">
    <property type="entry name" value="GYF-like_dom_sf"/>
</dbReference>
<comment type="caution">
    <text evidence="3">The sequence shown here is derived from an EMBL/GenBank/DDBJ whole genome shotgun (WGS) entry which is preliminary data.</text>
</comment>
<dbReference type="SMART" id="SM00444">
    <property type="entry name" value="GYF"/>
    <property type="match status" value="1"/>
</dbReference>
<protein>
    <recommendedName>
        <fullName evidence="2">GYF domain-containing protein</fullName>
    </recommendedName>
</protein>
<feature type="region of interest" description="Disordered" evidence="1">
    <location>
        <begin position="1"/>
        <end position="40"/>
    </location>
</feature>
<proteinExistence type="predicted"/>
<feature type="domain" description="GYF" evidence="2">
    <location>
        <begin position="293"/>
        <end position="350"/>
    </location>
</feature>
<dbReference type="PANTHER" id="PTHR13138:SF3">
    <property type="entry name" value="CD2 ANTIGEN CYTOPLASMIC TAIL-BINDING PROTEIN 2"/>
    <property type="match status" value="1"/>
</dbReference>